<dbReference type="InterPro" id="IPR003593">
    <property type="entry name" value="AAA+_ATPase"/>
</dbReference>
<evidence type="ECO:0000256" key="8">
    <source>
        <dbReference type="ARBA" id="ARBA00022967"/>
    </source>
</evidence>
<keyword evidence="6" id="KW-0547">Nucleotide-binding</keyword>
<evidence type="ECO:0000256" key="11">
    <source>
        <dbReference type="ARBA" id="ARBA00023180"/>
    </source>
</evidence>
<dbReference type="GO" id="GO:0090374">
    <property type="term" value="P:oligopeptide export from mitochondrion"/>
    <property type="evidence" value="ECO:0007669"/>
    <property type="project" value="TreeGrafter"/>
</dbReference>
<dbReference type="FunFam" id="1.20.1560.10:FF:000121">
    <property type="entry name" value="ABC transporter B family member 9"/>
    <property type="match status" value="1"/>
</dbReference>
<evidence type="ECO:0000313" key="17">
    <source>
        <dbReference type="Proteomes" id="UP001497497"/>
    </source>
</evidence>
<feature type="transmembrane region" description="Helical" evidence="13">
    <location>
        <begin position="325"/>
        <end position="350"/>
    </location>
</feature>
<keyword evidence="10 13" id="KW-0472">Membrane</keyword>
<evidence type="ECO:0000256" key="5">
    <source>
        <dbReference type="ARBA" id="ARBA00022737"/>
    </source>
</evidence>
<dbReference type="Gene3D" id="1.20.1560.10">
    <property type="entry name" value="ABC transporter type 1, transmembrane domain"/>
    <property type="match status" value="1"/>
</dbReference>
<gene>
    <name evidence="16" type="ORF">GSLYS_00001414001</name>
</gene>
<reference evidence="16 17" key="1">
    <citation type="submission" date="2024-04" db="EMBL/GenBank/DDBJ databases">
        <authorList>
            <consortium name="Genoscope - CEA"/>
            <person name="William W."/>
        </authorList>
    </citation>
    <scope>NUCLEOTIDE SEQUENCE [LARGE SCALE GENOMIC DNA]</scope>
</reference>
<sequence length="1345" mass="147176">MSKSYNVATLKDGNPKVEANGQGAVLPLDAPDGLKDSTSGVGNGEADASSKDIVEKNAKKEKEVKRTATFGELYSFSTSLDKVLIFLGFLTAVGHGASWPLLFLIFGQMTNNFVYYGKNTTVGNMTDISLGNTSFADMFEDNMATYALRYTYIGLGVCVTTYIHIAFLQVACERQTLKLRQTFFKSLLRESIGWYDKQQSGELTTRLADDLERVKEGMGDKSGLAIQFLSQFLAGFLLGFIKGWKMTLILMSLTPILAICAAVLGKLMATYSAREQEKYAKAGAIAEEVLSCIRTVISFNGHSREIKKYSHALEESKKLGIRKSIFAGLSIGLTFLIMFCAYGLAFWFGSTQVDEYNSSGGKEGLSPGDVFAVFFSVMIGSFALGSASPHITSILTAKGAGGTVFSIIKDVPKIDSSDPSGQKPLTVNGYIQFKDVEFSYPTRPEVKVLKSFNLDIEPGQTVALVGSSGCGKSTIVNLIQRFYDPDQGKVVLDGINIKELNIHWLRKTIGVVSQEPILFGMSIAKNIALGQPGITMEEIEKASKMANAHDFITGLPKGYDTLVGERGAQLSGGQKQRVAIARALVRDPRILLLDEATSALDSESEGIVQAALDKAREGRTTVVVAHRLSTIQNADVIYVMEDGNVVEKGQHQELMKLKGAYYNLVTLQMLAVREDNSIEGEDHPGLEHHAKIASTKVVRTPSRQLSHKPDVNRQVSVHNADGKSPPKKVNLFKSKSVSVEEEKEVLDVLKPGFVRMLKSNLKEWPFIVFGCLAAIISGSIMPVYAVFFSQIITTFGQTGQDLLDEGLFWSMMFIGLGGLSFIANVIASKTFQNTAFGFSGERLTKRLRQQTFQNILRQDVEYFDSPKHSTGALTTRLATDASMIKNATGIRLAVIVQSITSMGAGLGIAFAYGWKLALAVLAGVPILALSGMLNMKLLKRNQQRDSQLLEDAGKTASECVENIRTVQALTREPYFYEQYCEQLLKPYKENIRQAHVYGLSYSFSQGVIFFMYAAAFRFGAWLVTHDGMDPNLVFRSPRVLSYIGLFSINTSLSPNFRAIRISQSTILIMLSVFTGTVSARGRHCANISGEIQLKNVHFSYPTRPDVEVLKGVNIEVKPGQTAALVGMSGCGKSTVVSLVQRYYDPTEGAILIEGLDAKEYNLKSLRSMISVVSQEPILFDCSIKDNITYGLERVPPMADIIAAAVTANAHDFISNLPDGYETQVGEKGTQLSGGQKQRVAIARALIRNPRILLLDEATSALDTESEKIVQTALDKAREGRTCIVIAHRLSTIQNADIIYAMEQGRVVESGTHQELLAKRGVYSILVQGQQFRKDADTDASPEIVS</sequence>
<feature type="transmembrane region" description="Helical" evidence="13">
    <location>
        <begin position="150"/>
        <end position="171"/>
    </location>
</feature>
<dbReference type="CDD" id="cd03249">
    <property type="entry name" value="ABC_MTABC3_MDL1_MDL2"/>
    <property type="match status" value="2"/>
</dbReference>
<keyword evidence="7" id="KW-0067">ATP-binding</keyword>
<dbReference type="EMBL" id="CAXITT010000014">
    <property type="protein sequence ID" value="CAL1527237.1"/>
    <property type="molecule type" value="Genomic_DNA"/>
</dbReference>
<dbReference type="SMART" id="SM00382">
    <property type="entry name" value="AAA"/>
    <property type="match status" value="2"/>
</dbReference>
<evidence type="ECO:0000256" key="7">
    <source>
        <dbReference type="ARBA" id="ARBA00022840"/>
    </source>
</evidence>
<feature type="transmembrane region" description="Helical" evidence="13">
    <location>
        <begin position="764"/>
        <end position="787"/>
    </location>
</feature>
<dbReference type="InterPro" id="IPR011527">
    <property type="entry name" value="ABC1_TM_dom"/>
</dbReference>
<dbReference type="PROSITE" id="PS00211">
    <property type="entry name" value="ABC_TRANSPORTER_1"/>
    <property type="match status" value="2"/>
</dbReference>
<feature type="region of interest" description="Disordered" evidence="12">
    <location>
        <begin position="1"/>
        <end position="50"/>
    </location>
</feature>
<dbReference type="GO" id="GO:0016887">
    <property type="term" value="F:ATP hydrolysis activity"/>
    <property type="evidence" value="ECO:0007669"/>
    <property type="project" value="InterPro"/>
</dbReference>
<dbReference type="PANTHER" id="PTHR43394">
    <property type="entry name" value="ATP-DEPENDENT PERMEASE MDL1, MITOCHONDRIAL"/>
    <property type="match status" value="1"/>
</dbReference>
<feature type="domain" description="ABC transmembrane type-1" evidence="15">
    <location>
        <begin position="768"/>
        <end position="1034"/>
    </location>
</feature>
<feature type="transmembrane region" description="Helical" evidence="13">
    <location>
        <begin position="83"/>
        <end position="106"/>
    </location>
</feature>
<evidence type="ECO:0000259" key="15">
    <source>
        <dbReference type="PROSITE" id="PS50929"/>
    </source>
</evidence>
<dbReference type="GO" id="GO:0005743">
    <property type="term" value="C:mitochondrial inner membrane"/>
    <property type="evidence" value="ECO:0007669"/>
    <property type="project" value="TreeGrafter"/>
</dbReference>
<dbReference type="InterPro" id="IPR039421">
    <property type="entry name" value="Type_1_exporter"/>
</dbReference>
<evidence type="ECO:0000259" key="14">
    <source>
        <dbReference type="PROSITE" id="PS50893"/>
    </source>
</evidence>
<dbReference type="InterPro" id="IPR027417">
    <property type="entry name" value="P-loop_NTPase"/>
</dbReference>
<evidence type="ECO:0000256" key="13">
    <source>
        <dbReference type="SAM" id="Phobius"/>
    </source>
</evidence>
<keyword evidence="5" id="KW-0677">Repeat</keyword>
<dbReference type="Gene3D" id="3.40.50.300">
    <property type="entry name" value="P-loop containing nucleotide triphosphate hydrolases"/>
    <property type="match status" value="2"/>
</dbReference>
<dbReference type="SUPFAM" id="SSF90123">
    <property type="entry name" value="ABC transporter transmembrane region"/>
    <property type="match status" value="2"/>
</dbReference>
<dbReference type="Pfam" id="PF00005">
    <property type="entry name" value="ABC_tran"/>
    <property type="match status" value="2"/>
</dbReference>
<feature type="transmembrane region" description="Helical" evidence="13">
    <location>
        <begin position="247"/>
        <end position="269"/>
    </location>
</feature>
<dbReference type="FunFam" id="1.20.1560.10:FF:000018">
    <property type="entry name" value="ATP-binding cassette subfamily B member 11"/>
    <property type="match status" value="1"/>
</dbReference>
<evidence type="ECO:0000256" key="4">
    <source>
        <dbReference type="ARBA" id="ARBA00022692"/>
    </source>
</evidence>
<feature type="transmembrane region" description="Helical" evidence="13">
    <location>
        <begin position="370"/>
        <end position="388"/>
    </location>
</feature>
<dbReference type="InterPro" id="IPR003439">
    <property type="entry name" value="ABC_transporter-like_ATP-bd"/>
</dbReference>
<dbReference type="Proteomes" id="UP001497497">
    <property type="component" value="Unassembled WGS sequence"/>
</dbReference>
<dbReference type="PROSITE" id="PS50929">
    <property type="entry name" value="ABC_TM1F"/>
    <property type="match status" value="2"/>
</dbReference>
<evidence type="ECO:0000256" key="2">
    <source>
        <dbReference type="ARBA" id="ARBA00007577"/>
    </source>
</evidence>
<feature type="transmembrane region" description="Helical" evidence="13">
    <location>
        <begin position="996"/>
        <end position="1019"/>
    </location>
</feature>
<dbReference type="FunFam" id="3.40.50.300:FF:000479">
    <property type="entry name" value="Multidrug resistance protein 1A"/>
    <property type="match status" value="2"/>
</dbReference>
<keyword evidence="11" id="KW-0325">Glycoprotein</keyword>
<keyword evidence="3" id="KW-0813">Transport</keyword>
<feature type="domain" description="ABC transporter" evidence="14">
    <location>
        <begin position="1091"/>
        <end position="1328"/>
    </location>
</feature>
<evidence type="ECO:0000256" key="3">
    <source>
        <dbReference type="ARBA" id="ARBA00022448"/>
    </source>
</evidence>
<comment type="caution">
    <text evidence="16">The sequence shown here is derived from an EMBL/GenBank/DDBJ whole genome shotgun (WGS) entry which is preliminary data.</text>
</comment>
<accession>A0AAV2H403</accession>
<comment type="subcellular location">
    <subcellularLocation>
        <location evidence="1">Membrane</location>
        <topology evidence="1">Multi-pass membrane protein</topology>
    </subcellularLocation>
</comment>
<feature type="transmembrane region" description="Helical" evidence="13">
    <location>
        <begin position="223"/>
        <end position="241"/>
    </location>
</feature>
<protein>
    <submittedName>
        <fullName evidence="16">Uncharacterized protein</fullName>
    </submittedName>
</protein>
<evidence type="ECO:0000313" key="16">
    <source>
        <dbReference type="EMBL" id="CAL1527237.1"/>
    </source>
</evidence>
<comment type="similarity">
    <text evidence="2">Belongs to the ABC transporter superfamily. ABCB family. Multidrug resistance exporter (TC 3.A.1.201) subfamily.</text>
</comment>
<dbReference type="CDD" id="cd18577">
    <property type="entry name" value="ABC_6TM_Pgp_ABCB1_D1_like"/>
    <property type="match status" value="1"/>
</dbReference>
<proteinExistence type="inferred from homology"/>
<dbReference type="GO" id="GO:0005524">
    <property type="term" value="F:ATP binding"/>
    <property type="evidence" value="ECO:0007669"/>
    <property type="project" value="UniProtKB-KW"/>
</dbReference>
<evidence type="ECO:0000256" key="1">
    <source>
        <dbReference type="ARBA" id="ARBA00004141"/>
    </source>
</evidence>
<evidence type="ECO:0000256" key="10">
    <source>
        <dbReference type="ARBA" id="ARBA00023136"/>
    </source>
</evidence>
<evidence type="ECO:0000256" key="6">
    <source>
        <dbReference type="ARBA" id="ARBA00022741"/>
    </source>
</evidence>
<dbReference type="PROSITE" id="PS50893">
    <property type="entry name" value="ABC_TRANSPORTER_2"/>
    <property type="match status" value="2"/>
</dbReference>
<dbReference type="InterPro" id="IPR036640">
    <property type="entry name" value="ABC1_TM_sf"/>
</dbReference>
<dbReference type="Pfam" id="PF00664">
    <property type="entry name" value="ABC_membrane"/>
    <property type="match status" value="2"/>
</dbReference>
<dbReference type="CDD" id="cd18578">
    <property type="entry name" value="ABC_6TM_Pgp_ABCB1_D2_like"/>
    <property type="match status" value="1"/>
</dbReference>
<feature type="transmembrane region" description="Helical" evidence="13">
    <location>
        <begin position="918"/>
        <end position="938"/>
    </location>
</feature>
<evidence type="ECO:0000256" key="12">
    <source>
        <dbReference type="SAM" id="MobiDB-lite"/>
    </source>
</evidence>
<keyword evidence="8" id="KW-1278">Translocase</keyword>
<feature type="domain" description="ABC transmembrane type-1" evidence="15">
    <location>
        <begin position="86"/>
        <end position="396"/>
    </location>
</feature>
<name>A0AAV2H403_LYMST</name>
<organism evidence="16 17">
    <name type="scientific">Lymnaea stagnalis</name>
    <name type="common">Great pond snail</name>
    <name type="synonym">Helix stagnalis</name>
    <dbReference type="NCBI Taxonomy" id="6523"/>
    <lineage>
        <taxon>Eukaryota</taxon>
        <taxon>Metazoa</taxon>
        <taxon>Spiralia</taxon>
        <taxon>Lophotrochozoa</taxon>
        <taxon>Mollusca</taxon>
        <taxon>Gastropoda</taxon>
        <taxon>Heterobranchia</taxon>
        <taxon>Euthyneura</taxon>
        <taxon>Panpulmonata</taxon>
        <taxon>Hygrophila</taxon>
        <taxon>Lymnaeoidea</taxon>
        <taxon>Lymnaeidae</taxon>
        <taxon>Lymnaea</taxon>
    </lineage>
</organism>
<dbReference type="SUPFAM" id="SSF52540">
    <property type="entry name" value="P-loop containing nucleoside triphosphate hydrolases"/>
    <property type="match status" value="2"/>
</dbReference>
<keyword evidence="17" id="KW-1185">Reference proteome</keyword>
<keyword evidence="4 13" id="KW-0812">Transmembrane</keyword>
<dbReference type="InterPro" id="IPR017871">
    <property type="entry name" value="ABC_transporter-like_CS"/>
</dbReference>
<dbReference type="PANTHER" id="PTHR43394:SF27">
    <property type="entry name" value="ATP-DEPENDENT TRANSLOCASE ABCB1-LIKE"/>
    <property type="match status" value="1"/>
</dbReference>
<feature type="transmembrane region" description="Helical" evidence="13">
    <location>
        <begin position="807"/>
        <end position="827"/>
    </location>
</feature>
<keyword evidence="9 13" id="KW-1133">Transmembrane helix</keyword>
<feature type="transmembrane region" description="Helical" evidence="13">
    <location>
        <begin position="892"/>
        <end position="912"/>
    </location>
</feature>
<dbReference type="GO" id="GO:0015421">
    <property type="term" value="F:ABC-type oligopeptide transporter activity"/>
    <property type="evidence" value="ECO:0007669"/>
    <property type="project" value="TreeGrafter"/>
</dbReference>
<evidence type="ECO:0000256" key="9">
    <source>
        <dbReference type="ARBA" id="ARBA00022989"/>
    </source>
</evidence>
<feature type="domain" description="ABC transporter" evidence="14">
    <location>
        <begin position="431"/>
        <end position="667"/>
    </location>
</feature>